<protein>
    <submittedName>
        <fullName evidence="1">Uncharacterized protein</fullName>
    </submittedName>
</protein>
<keyword evidence="2" id="KW-1185">Reference proteome</keyword>
<gene>
    <name evidence="1" type="ORF">Pr1d_40330</name>
</gene>
<dbReference type="EMBL" id="CP042913">
    <property type="protein sequence ID" value="QEG36697.1"/>
    <property type="molecule type" value="Genomic_DNA"/>
</dbReference>
<evidence type="ECO:0000313" key="2">
    <source>
        <dbReference type="Proteomes" id="UP000323917"/>
    </source>
</evidence>
<dbReference type="OrthoDB" id="278943at2"/>
<reference evidence="1 2" key="1">
    <citation type="submission" date="2019-08" db="EMBL/GenBank/DDBJ databases">
        <title>Deep-cultivation of Planctomycetes and their phenomic and genomic characterization uncovers novel biology.</title>
        <authorList>
            <person name="Wiegand S."/>
            <person name="Jogler M."/>
            <person name="Boedeker C."/>
            <person name="Pinto D."/>
            <person name="Vollmers J."/>
            <person name="Rivas-Marin E."/>
            <person name="Kohn T."/>
            <person name="Peeters S.H."/>
            <person name="Heuer A."/>
            <person name="Rast P."/>
            <person name="Oberbeckmann S."/>
            <person name="Bunk B."/>
            <person name="Jeske O."/>
            <person name="Meyerdierks A."/>
            <person name="Storesund J.E."/>
            <person name="Kallscheuer N."/>
            <person name="Luecker S."/>
            <person name="Lage O.M."/>
            <person name="Pohl T."/>
            <person name="Merkel B.J."/>
            <person name="Hornburger P."/>
            <person name="Mueller R.-W."/>
            <person name="Bruemmer F."/>
            <person name="Labrenz M."/>
            <person name="Spormann A.M."/>
            <person name="Op den Camp H."/>
            <person name="Overmann J."/>
            <person name="Amann R."/>
            <person name="Jetten M.S.M."/>
            <person name="Mascher T."/>
            <person name="Medema M.H."/>
            <person name="Devos D.P."/>
            <person name="Kaster A.-K."/>
            <person name="Ovreas L."/>
            <person name="Rohde M."/>
            <person name="Galperin M.Y."/>
            <person name="Jogler C."/>
        </authorList>
    </citation>
    <scope>NUCLEOTIDE SEQUENCE [LARGE SCALE GENOMIC DNA]</scope>
    <source>
        <strain evidence="1 2">Pr1d</strain>
    </source>
</reference>
<accession>A0A5B9QCB0</accession>
<dbReference type="Proteomes" id="UP000323917">
    <property type="component" value="Chromosome"/>
</dbReference>
<sequence length="276" mass="29733">MTTDRKARQCDFGRMFVAGKLLLAVLIWLPSGTSVSAIEKSAHWHHAGAMPPGAIGRQRLLRGGALSGACQPVEIRAPHGARIAPAAGTSFQQGVPDRLLVGLSIGPVYRFRVTDIPENPGMEVFPTVEMIDRLYPPPGQSLRFPVPIELTLDELLQAAEGRFITRVIYVEDPLLAPAIAREDEQQPWVEARPGDDPLVMADSLGRPIAILRMGGRVPEGSLADAGFTYGSPQAVVFDQPSLDQCKPKVDFSVQQAVPGEVLTPGEELLIAPRPGN</sequence>
<organism evidence="1 2">
    <name type="scientific">Bythopirellula goksoeyrii</name>
    <dbReference type="NCBI Taxonomy" id="1400387"/>
    <lineage>
        <taxon>Bacteria</taxon>
        <taxon>Pseudomonadati</taxon>
        <taxon>Planctomycetota</taxon>
        <taxon>Planctomycetia</taxon>
        <taxon>Pirellulales</taxon>
        <taxon>Lacipirellulaceae</taxon>
        <taxon>Bythopirellula</taxon>
    </lineage>
</organism>
<dbReference type="KEGG" id="bgok:Pr1d_40330"/>
<proteinExistence type="predicted"/>
<evidence type="ECO:0000313" key="1">
    <source>
        <dbReference type="EMBL" id="QEG36697.1"/>
    </source>
</evidence>
<dbReference type="AlphaFoldDB" id="A0A5B9QCB0"/>
<name>A0A5B9QCB0_9BACT</name>
<dbReference type="RefSeq" id="WP_148075017.1">
    <property type="nucleotide sequence ID" value="NZ_CP042913.1"/>
</dbReference>